<dbReference type="AlphaFoldDB" id="A0A7T8GQH8"/>
<keyword evidence="3" id="KW-1185">Reference proteome</keyword>
<feature type="region of interest" description="Disordered" evidence="1">
    <location>
        <begin position="1"/>
        <end position="24"/>
    </location>
</feature>
<dbReference type="Proteomes" id="UP000595437">
    <property type="component" value="Chromosome 15"/>
</dbReference>
<sequence length="119" mass="13647">MKSKAGGLSTEEEDEAPDKEKEVFPKIGWRKTGNEVFPERRNQNLRPRPKQIKDLIPLGLRYSSWVLECRSKKLKPHIDSFHPGMVDRSMECLLEAVDRVKKGCLLLLVFGCLQVKKGI</sequence>
<evidence type="ECO:0000313" key="3">
    <source>
        <dbReference type="Proteomes" id="UP000595437"/>
    </source>
</evidence>
<evidence type="ECO:0000256" key="1">
    <source>
        <dbReference type="SAM" id="MobiDB-lite"/>
    </source>
</evidence>
<dbReference type="EMBL" id="CP045904">
    <property type="protein sequence ID" value="QQP35853.1"/>
    <property type="molecule type" value="Genomic_DNA"/>
</dbReference>
<protein>
    <submittedName>
        <fullName evidence="2">Uncharacterized protein</fullName>
    </submittedName>
</protein>
<proteinExistence type="predicted"/>
<name>A0A7T8GQH8_CALRO</name>
<dbReference type="OrthoDB" id="730489at2759"/>
<gene>
    <name evidence="2" type="ORF">FKW44_020778</name>
</gene>
<organism evidence="2 3">
    <name type="scientific">Caligus rogercresseyi</name>
    <name type="common">Sea louse</name>
    <dbReference type="NCBI Taxonomy" id="217165"/>
    <lineage>
        <taxon>Eukaryota</taxon>
        <taxon>Metazoa</taxon>
        <taxon>Ecdysozoa</taxon>
        <taxon>Arthropoda</taxon>
        <taxon>Crustacea</taxon>
        <taxon>Multicrustacea</taxon>
        <taxon>Hexanauplia</taxon>
        <taxon>Copepoda</taxon>
        <taxon>Siphonostomatoida</taxon>
        <taxon>Caligidae</taxon>
        <taxon>Caligus</taxon>
    </lineage>
</organism>
<reference evidence="3" key="1">
    <citation type="submission" date="2021-01" db="EMBL/GenBank/DDBJ databases">
        <title>Caligus Genome Assembly.</title>
        <authorList>
            <person name="Gallardo-Escarate C."/>
        </authorList>
    </citation>
    <scope>NUCLEOTIDE SEQUENCE [LARGE SCALE GENOMIC DNA]</scope>
</reference>
<accession>A0A7T8GQH8</accession>
<evidence type="ECO:0000313" key="2">
    <source>
        <dbReference type="EMBL" id="QQP35853.1"/>
    </source>
</evidence>